<proteinExistence type="predicted"/>
<evidence type="ECO:0000313" key="2">
    <source>
        <dbReference type="Proteomes" id="UP000249447"/>
    </source>
</evidence>
<reference evidence="1 2" key="1">
    <citation type="submission" date="2018-05" db="EMBL/GenBank/DDBJ databases">
        <title>The complete genome of Lysobacter maris HZ9B, a marine bacterium antagonistic against terrestrial plant pathogens.</title>
        <authorList>
            <person name="Zhang X.-Q."/>
        </authorList>
    </citation>
    <scope>NUCLEOTIDE SEQUENCE [LARGE SCALE GENOMIC DNA]</scope>
    <source>
        <strain evidence="1 2">HZ9B</strain>
    </source>
</reference>
<gene>
    <name evidence="1" type="ORF">C9I47_2932</name>
</gene>
<protein>
    <submittedName>
        <fullName evidence="1">Uncharacterized protein</fullName>
    </submittedName>
</protein>
<dbReference type="Proteomes" id="UP000249447">
    <property type="component" value="Chromosome"/>
</dbReference>
<accession>A0A2U9T7Q6</accession>
<dbReference type="AlphaFoldDB" id="A0A2U9T7Q6"/>
<name>A0A2U9T7Q6_9GAMM</name>
<evidence type="ECO:0000313" key="1">
    <source>
        <dbReference type="EMBL" id="AWV08601.1"/>
    </source>
</evidence>
<organism evidence="1 2">
    <name type="scientific">Marilutibacter maris</name>
    <dbReference type="NCBI Taxonomy" id="1605891"/>
    <lineage>
        <taxon>Bacteria</taxon>
        <taxon>Pseudomonadati</taxon>
        <taxon>Pseudomonadota</taxon>
        <taxon>Gammaproteobacteria</taxon>
        <taxon>Lysobacterales</taxon>
        <taxon>Lysobacteraceae</taxon>
        <taxon>Marilutibacter</taxon>
    </lineage>
</organism>
<dbReference type="EMBL" id="CP029843">
    <property type="protein sequence ID" value="AWV08601.1"/>
    <property type="molecule type" value="Genomic_DNA"/>
</dbReference>
<sequence>MGGVFADSDLDALQAAVDARSLDGMIRALVPASGNGTAIGGVSALAGTLSAQNPASVGAELVYVPVTPCRIFDTRVTGEILTSGSTRDFDVTGVSSYALQGGDAGDCNGVGAVGAFAAAAISLSVATPARRGFITAYPFGTTRPQAVTMVYNRGVRDTTLSIVALDQDASAADMSIYSASDTHVVGDIVGYFIKPRPIALECIETGQTVEVADPGVARNAIAPACATGFTQTATNCQSSSWQMPFVYMSNGICSAQNNGESAANLRASRTCCRVPGG</sequence>
<dbReference type="KEGG" id="lmb:C9I47_2932"/>
<keyword evidence="2" id="KW-1185">Reference proteome</keyword>